<dbReference type="InterPro" id="IPR014729">
    <property type="entry name" value="Rossmann-like_a/b/a_fold"/>
</dbReference>
<evidence type="ECO:0000256" key="10">
    <source>
        <dbReference type="ARBA" id="ARBA00022917"/>
    </source>
</evidence>
<evidence type="ECO:0000256" key="6">
    <source>
        <dbReference type="ARBA" id="ARBA00022723"/>
    </source>
</evidence>
<dbReference type="CDD" id="cd07963">
    <property type="entry name" value="Anticodon_Ia_Cys"/>
    <property type="match status" value="1"/>
</dbReference>
<feature type="domain" description="Cysteinyl-tRNA synthetase class Ia DALR" evidence="13">
    <location>
        <begin position="341"/>
        <end position="402"/>
    </location>
</feature>
<feature type="short sequence motif" description="'HIGH' region" evidence="12">
    <location>
        <begin position="30"/>
        <end position="40"/>
    </location>
</feature>
<evidence type="ECO:0000313" key="14">
    <source>
        <dbReference type="EMBL" id="WAI11672.1"/>
    </source>
</evidence>
<keyword evidence="5 12" id="KW-0436">Ligase</keyword>
<feature type="binding site" evidence="12">
    <location>
        <position position="209"/>
    </location>
    <ligand>
        <name>Zn(2+)</name>
        <dbReference type="ChEBI" id="CHEBI:29105"/>
    </ligand>
</feature>
<dbReference type="EMBL" id="CP113409">
    <property type="protein sequence ID" value="WAI11672.1"/>
    <property type="molecule type" value="Genomic_DNA"/>
</dbReference>
<dbReference type="SMART" id="SM00840">
    <property type="entry name" value="DALR_2"/>
    <property type="match status" value="1"/>
</dbReference>
<dbReference type="NCBIfam" id="TIGR00435">
    <property type="entry name" value="cysS"/>
    <property type="match status" value="1"/>
</dbReference>
<proteinExistence type="inferred from homology"/>
<sequence>MLKIFNTLSGKKEIFKPIKKDKINLYVCGVTVYDFCHIGHGRTFTVFDMIVRYLRFSGFQVKYIRNITDIDDKIILKSIQEKTTINSFATYMIKEMHKDFNLLGISPPDEEPRITNYINDIIKIIIKLIKKKHAYINKNGDVIFSIDSYLNYGTLSHQSLKLLKSGLRIPVNNMKKNPLDFVLWKVSDKEEYSWNSPWGKGRPGWHIECSAITNVFFNNSIDIHGGGSDLLFPHHENERTQSMCFNDKSIINFWMHTGMVIINNEKMSKSLGNVHFLRNVLKDYDSEVLRYFFLATHYRHPIYYCEKNLDQACTSLQYLYTALYNTNPCSNNEEGVNFDFEFCKAMNDDFNTPKVFSIFFEIARKINFFKNKDISKSNKFAFRLKYLANNLGFLLQKPEDFLQKKTTLNSYTLKKIKSLIEKRNVARKLKLWEKADNIREKLMSLNIIVEDLPDKTIWRKNKKT</sequence>
<comment type="cofactor">
    <cofactor evidence="12">
        <name>Zn(2+)</name>
        <dbReference type="ChEBI" id="CHEBI:29105"/>
    </cofactor>
    <text evidence="12">Binds 1 zinc ion per subunit.</text>
</comment>
<evidence type="ECO:0000256" key="8">
    <source>
        <dbReference type="ARBA" id="ARBA00022833"/>
    </source>
</evidence>
<dbReference type="GO" id="GO:0005829">
    <property type="term" value="C:cytosol"/>
    <property type="evidence" value="ECO:0007669"/>
    <property type="project" value="TreeGrafter"/>
</dbReference>
<evidence type="ECO:0000259" key="13">
    <source>
        <dbReference type="SMART" id="SM00840"/>
    </source>
</evidence>
<evidence type="ECO:0000313" key="15">
    <source>
        <dbReference type="Proteomes" id="UP001163094"/>
    </source>
</evidence>
<dbReference type="Proteomes" id="UP001163094">
    <property type="component" value="Chromosome"/>
</dbReference>
<dbReference type="HAMAP" id="MF_00041">
    <property type="entry name" value="Cys_tRNA_synth"/>
    <property type="match status" value="1"/>
</dbReference>
<organism evidence="14 15">
    <name type="scientific">Buchnera aphidicola</name>
    <name type="common">Macrosiphum albifrons</name>
    <dbReference type="NCBI Taxonomy" id="2994844"/>
    <lineage>
        <taxon>Bacteria</taxon>
        <taxon>Pseudomonadati</taxon>
        <taxon>Pseudomonadota</taxon>
        <taxon>Gammaproteobacteria</taxon>
        <taxon>Enterobacterales</taxon>
        <taxon>Erwiniaceae</taxon>
        <taxon>Buchnera</taxon>
    </lineage>
</organism>
<dbReference type="PRINTS" id="PR00983">
    <property type="entry name" value="TRNASYNTHCYS"/>
</dbReference>
<feature type="short sequence motif" description="'KMSKS' region" evidence="12">
    <location>
        <begin position="266"/>
        <end position="270"/>
    </location>
</feature>
<comment type="subunit">
    <text evidence="3 12">Monomer.</text>
</comment>
<feature type="binding site" evidence="12">
    <location>
        <position position="238"/>
    </location>
    <ligand>
        <name>Zn(2+)</name>
        <dbReference type="ChEBI" id="CHEBI:29105"/>
    </ligand>
</feature>
<evidence type="ECO:0000256" key="7">
    <source>
        <dbReference type="ARBA" id="ARBA00022741"/>
    </source>
</evidence>
<dbReference type="Gene3D" id="1.20.120.1910">
    <property type="entry name" value="Cysteine-tRNA ligase, C-terminal anti-codon recognition domain"/>
    <property type="match status" value="1"/>
</dbReference>
<accession>A0AAJ5PT11</accession>
<dbReference type="InterPro" id="IPR009080">
    <property type="entry name" value="tRNAsynth_Ia_anticodon-bd"/>
</dbReference>
<comment type="catalytic activity">
    <reaction evidence="12">
        <text>tRNA(Cys) + L-cysteine + ATP = L-cysteinyl-tRNA(Cys) + AMP + diphosphate</text>
        <dbReference type="Rhea" id="RHEA:17773"/>
        <dbReference type="Rhea" id="RHEA-COMP:9661"/>
        <dbReference type="Rhea" id="RHEA-COMP:9679"/>
        <dbReference type="ChEBI" id="CHEBI:30616"/>
        <dbReference type="ChEBI" id="CHEBI:33019"/>
        <dbReference type="ChEBI" id="CHEBI:35235"/>
        <dbReference type="ChEBI" id="CHEBI:78442"/>
        <dbReference type="ChEBI" id="CHEBI:78517"/>
        <dbReference type="ChEBI" id="CHEBI:456215"/>
        <dbReference type="EC" id="6.1.1.16"/>
    </reaction>
</comment>
<dbReference type="GO" id="GO:0006423">
    <property type="term" value="P:cysteinyl-tRNA aminoacylation"/>
    <property type="evidence" value="ECO:0007669"/>
    <property type="project" value="UniProtKB-UniRule"/>
</dbReference>
<feature type="binding site" evidence="12">
    <location>
        <position position="28"/>
    </location>
    <ligand>
        <name>Zn(2+)</name>
        <dbReference type="ChEBI" id="CHEBI:29105"/>
    </ligand>
</feature>
<keyword evidence="11 12" id="KW-0030">Aminoacyl-tRNA synthetase</keyword>
<dbReference type="AlphaFoldDB" id="A0AAJ5PT11"/>
<dbReference type="Pfam" id="PF09190">
    <property type="entry name" value="DALR_2"/>
    <property type="match status" value="1"/>
</dbReference>
<dbReference type="EC" id="6.1.1.16" evidence="12"/>
<dbReference type="SUPFAM" id="SSF52374">
    <property type="entry name" value="Nucleotidylyl transferase"/>
    <property type="match status" value="1"/>
</dbReference>
<comment type="subcellular location">
    <subcellularLocation>
        <location evidence="1 12">Cytoplasm</location>
    </subcellularLocation>
</comment>
<dbReference type="InterPro" id="IPR032678">
    <property type="entry name" value="tRNA-synt_1_cat_dom"/>
</dbReference>
<keyword evidence="8 12" id="KW-0862">Zinc</keyword>
<comment type="similarity">
    <text evidence="2 12">Belongs to the class-I aminoacyl-tRNA synthetase family.</text>
</comment>
<reference evidence="14" key="1">
    <citation type="submission" date="2022-11" db="EMBL/GenBank/DDBJ databases">
        <title>The whole genome sequencing of pests is an important tool to study the evolution of the plant-insect interaction and insecticide resistance.</title>
        <authorList>
            <person name="Kananovich Y."/>
        </authorList>
    </citation>
    <scope>NUCLEOTIDE SEQUENCE</scope>
    <source>
        <strain evidence="14">BSU_Mac_2017</strain>
    </source>
</reference>
<dbReference type="PANTHER" id="PTHR10890">
    <property type="entry name" value="CYSTEINYL-TRNA SYNTHETASE"/>
    <property type="match status" value="1"/>
</dbReference>
<keyword evidence="4 12" id="KW-0963">Cytoplasm</keyword>
<dbReference type="PANTHER" id="PTHR10890:SF3">
    <property type="entry name" value="CYSTEINE--TRNA LIGASE, CYTOPLASMIC"/>
    <property type="match status" value="1"/>
</dbReference>
<dbReference type="SUPFAM" id="SSF47323">
    <property type="entry name" value="Anticodon-binding domain of a subclass of class I aminoacyl-tRNA synthetases"/>
    <property type="match status" value="1"/>
</dbReference>
<evidence type="ECO:0000256" key="1">
    <source>
        <dbReference type="ARBA" id="ARBA00004496"/>
    </source>
</evidence>
<dbReference type="CDD" id="cd00672">
    <property type="entry name" value="CysRS_core"/>
    <property type="match status" value="1"/>
</dbReference>
<dbReference type="GO" id="GO:0004817">
    <property type="term" value="F:cysteine-tRNA ligase activity"/>
    <property type="evidence" value="ECO:0007669"/>
    <property type="project" value="UniProtKB-UniRule"/>
</dbReference>
<evidence type="ECO:0000256" key="12">
    <source>
        <dbReference type="HAMAP-Rule" id="MF_00041"/>
    </source>
</evidence>
<keyword evidence="10 12" id="KW-0648">Protein biosynthesis</keyword>
<evidence type="ECO:0000256" key="5">
    <source>
        <dbReference type="ARBA" id="ARBA00022598"/>
    </source>
</evidence>
<dbReference type="GO" id="GO:0008270">
    <property type="term" value="F:zinc ion binding"/>
    <property type="evidence" value="ECO:0007669"/>
    <property type="project" value="UniProtKB-UniRule"/>
</dbReference>
<keyword evidence="6 12" id="KW-0479">Metal-binding</keyword>
<gene>
    <name evidence="12 14" type="primary">cysS</name>
    <name evidence="14" type="ORF">OW721_02480</name>
</gene>
<name>A0AAJ5PT11_9GAMM</name>
<evidence type="ECO:0000256" key="9">
    <source>
        <dbReference type="ARBA" id="ARBA00022840"/>
    </source>
</evidence>
<feature type="binding site" evidence="12">
    <location>
        <position position="234"/>
    </location>
    <ligand>
        <name>Zn(2+)</name>
        <dbReference type="ChEBI" id="CHEBI:29105"/>
    </ligand>
</feature>
<keyword evidence="9 12" id="KW-0067">ATP-binding</keyword>
<dbReference type="Gene3D" id="3.40.50.620">
    <property type="entry name" value="HUPs"/>
    <property type="match status" value="1"/>
</dbReference>
<evidence type="ECO:0000256" key="4">
    <source>
        <dbReference type="ARBA" id="ARBA00022490"/>
    </source>
</evidence>
<evidence type="ECO:0000256" key="11">
    <source>
        <dbReference type="ARBA" id="ARBA00023146"/>
    </source>
</evidence>
<dbReference type="FunFam" id="3.40.50.620:FF:000009">
    <property type="entry name" value="Cysteine--tRNA ligase"/>
    <property type="match status" value="1"/>
</dbReference>
<dbReference type="InterPro" id="IPR024909">
    <property type="entry name" value="Cys-tRNA/MSH_ligase"/>
</dbReference>
<evidence type="ECO:0000256" key="3">
    <source>
        <dbReference type="ARBA" id="ARBA00011245"/>
    </source>
</evidence>
<dbReference type="InterPro" id="IPR015273">
    <property type="entry name" value="Cys-tRNA-synt_Ia_DALR"/>
</dbReference>
<dbReference type="GO" id="GO:0005524">
    <property type="term" value="F:ATP binding"/>
    <property type="evidence" value="ECO:0007669"/>
    <property type="project" value="UniProtKB-UniRule"/>
</dbReference>
<feature type="binding site" evidence="12">
    <location>
        <position position="269"/>
    </location>
    <ligand>
        <name>ATP</name>
        <dbReference type="ChEBI" id="CHEBI:30616"/>
    </ligand>
</feature>
<evidence type="ECO:0000256" key="2">
    <source>
        <dbReference type="ARBA" id="ARBA00005594"/>
    </source>
</evidence>
<protein>
    <recommendedName>
        <fullName evidence="12">Cysteine--tRNA ligase</fullName>
        <ecNumber evidence="12">6.1.1.16</ecNumber>
    </recommendedName>
    <alternativeName>
        <fullName evidence="12">Cysteinyl-tRNA synthetase</fullName>
        <shortName evidence="12">CysRS</shortName>
    </alternativeName>
</protein>
<dbReference type="Pfam" id="PF01406">
    <property type="entry name" value="tRNA-synt_1e"/>
    <property type="match status" value="1"/>
</dbReference>
<keyword evidence="7 12" id="KW-0547">Nucleotide-binding</keyword>
<dbReference type="InterPro" id="IPR015803">
    <property type="entry name" value="Cys-tRNA-ligase"/>
</dbReference>